<evidence type="ECO:0000313" key="5">
    <source>
        <dbReference type="EMBL" id="AGH97110.1"/>
    </source>
</evidence>
<protein>
    <submittedName>
        <fullName evidence="5">Transcriptional regulatory protein</fullName>
    </submittedName>
</protein>
<evidence type="ECO:0000256" key="1">
    <source>
        <dbReference type="ARBA" id="ARBA00023015"/>
    </source>
</evidence>
<dbReference type="STRING" id="349215.A11S_275"/>
<dbReference type="InterPro" id="IPR005143">
    <property type="entry name" value="TF_LuxR_autoind-bd_dom"/>
</dbReference>
<evidence type="ECO:0000259" key="4">
    <source>
        <dbReference type="PROSITE" id="PS50043"/>
    </source>
</evidence>
<dbReference type="GO" id="GO:0003677">
    <property type="term" value="F:DNA binding"/>
    <property type="evidence" value="ECO:0007669"/>
    <property type="project" value="UniProtKB-KW"/>
</dbReference>
<dbReference type="SMART" id="SM00421">
    <property type="entry name" value="HTH_LUXR"/>
    <property type="match status" value="1"/>
</dbReference>
<dbReference type="GO" id="GO:0006355">
    <property type="term" value="P:regulation of DNA-templated transcription"/>
    <property type="evidence" value="ECO:0007669"/>
    <property type="project" value="InterPro"/>
</dbReference>
<dbReference type="PANTHER" id="PTHR44688">
    <property type="entry name" value="DNA-BINDING TRANSCRIPTIONAL ACTIVATOR DEVR_DOSR"/>
    <property type="match status" value="1"/>
</dbReference>
<dbReference type="Proteomes" id="UP000011932">
    <property type="component" value="Chromosome"/>
</dbReference>
<dbReference type="Pfam" id="PF03472">
    <property type="entry name" value="Autoind_bind"/>
    <property type="match status" value="1"/>
</dbReference>
<dbReference type="CDD" id="cd06170">
    <property type="entry name" value="LuxR_C_like"/>
    <property type="match status" value="1"/>
</dbReference>
<evidence type="ECO:0000256" key="3">
    <source>
        <dbReference type="ARBA" id="ARBA00023163"/>
    </source>
</evidence>
<dbReference type="PRINTS" id="PR00038">
    <property type="entry name" value="HTHLUXR"/>
</dbReference>
<dbReference type="InterPro" id="IPR000792">
    <property type="entry name" value="Tscrpt_reg_LuxR_C"/>
</dbReference>
<dbReference type="KEGG" id="man:A11S_275"/>
<keyword evidence="3" id="KW-0804">Transcription</keyword>
<dbReference type="EMBL" id="CP003538">
    <property type="protein sequence ID" value="AGH97110.1"/>
    <property type="molecule type" value="Genomic_DNA"/>
</dbReference>
<reference evidence="5 6" key="1">
    <citation type="journal article" date="2013" name="ISME J.">
        <title>By their genes ye shall know them: genomic signatures of predatory bacteria.</title>
        <authorList>
            <person name="Pasternak Z."/>
            <person name="Pietrokovski S."/>
            <person name="Rotem O."/>
            <person name="Gophna U."/>
            <person name="Lurie-Weinberger M.N."/>
            <person name="Jurkevitch E."/>
        </authorList>
    </citation>
    <scope>NUCLEOTIDE SEQUENCE [LARGE SCALE GENOMIC DNA]</scope>
    <source>
        <strain evidence="5">EPB</strain>
    </source>
</reference>
<dbReference type="SUPFAM" id="SSF75516">
    <property type="entry name" value="Pheromone-binding domain of LuxR-like quorum-sensing transcription factors"/>
    <property type="match status" value="1"/>
</dbReference>
<evidence type="ECO:0000313" key="6">
    <source>
        <dbReference type="Proteomes" id="UP000011932"/>
    </source>
</evidence>
<feature type="domain" description="HTH luxR-type" evidence="4">
    <location>
        <begin position="180"/>
        <end position="245"/>
    </location>
</feature>
<dbReference type="InterPro" id="IPR036693">
    <property type="entry name" value="TF_LuxR_autoind-bd_dom_sf"/>
</dbReference>
<dbReference type="PANTHER" id="PTHR44688:SF16">
    <property type="entry name" value="DNA-BINDING TRANSCRIPTIONAL ACTIVATOR DEVR_DOSR"/>
    <property type="match status" value="1"/>
</dbReference>
<dbReference type="InterPro" id="IPR036388">
    <property type="entry name" value="WH-like_DNA-bd_sf"/>
</dbReference>
<dbReference type="PROSITE" id="PS50043">
    <property type="entry name" value="HTH_LUXR_2"/>
    <property type="match status" value="1"/>
</dbReference>
<proteinExistence type="predicted"/>
<name>M4VF49_9BACT</name>
<dbReference type="Gene3D" id="3.30.450.80">
    <property type="entry name" value="Transcription factor LuxR-like, autoinducer-binding domain"/>
    <property type="match status" value="1"/>
</dbReference>
<evidence type="ECO:0000256" key="2">
    <source>
        <dbReference type="ARBA" id="ARBA00023125"/>
    </source>
</evidence>
<organism evidence="5 6">
    <name type="scientific">Micavibrio aeruginosavorus EPB</name>
    <dbReference type="NCBI Taxonomy" id="349215"/>
    <lineage>
        <taxon>Bacteria</taxon>
        <taxon>Pseudomonadati</taxon>
        <taxon>Bdellovibrionota</taxon>
        <taxon>Bdellovibrionia</taxon>
        <taxon>Bdellovibrionales</taxon>
        <taxon>Pseudobdellovibrionaceae</taxon>
        <taxon>Micavibrio</taxon>
    </lineage>
</organism>
<dbReference type="SUPFAM" id="SSF46894">
    <property type="entry name" value="C-terminal effector domain of the bipartite response regulators"/>
    <property type="match status" value="1"/>
</dbReference>
<dbReference type="Gene3D" id="1.10.10.10">
    <property type="entry name" value="Winged helix-like DNA-binding domain superfamily/Winged helix DNA-binding domain"/>
    <property type="match status" value="1"/>
</dbReference>
<dbReference type="HOGENOM" id="CLU_072786_5_1_5"/>
<dbReference type="Pfam" id="PF00196">
    <property type="entry name" value="GerE"/>
    <property type="match status" value="1"/>
</dbReference>
<keyword evidence="2" id="KW-0238">DNA-binding</keyword>
<gene>
    <name evidence="5" type="ORF">A11S_275</name>
</gene>
<dbReference type="InterPro" id="IPR016032">
    <property type="entry name" value="Sig_transdc_resp-reg_C-effctor"/>
</dbReference>
<dbReference type="AlphaFoldDB" id="M4VF49"/>
<accession>M4VF49</accession>
<sequence>MRVMSNKIVNYLFEDYMTEANRAESVDDLFAVLMKAVGKHGLDRAVFALMTDHADIGQKASFGIASNYSPDWVEYYFERGLNHTDPVAICASTQEESFAWVDLEQYMSLSKSQRTTMAMADEAGLHNGVAVPLRGSGSQIAGFGFATSQRHDAFDGNIDMVTAYCNHFYVAYRRLLQRNDPAKNIIFTDKEREVLKWVAAGKTDAEIAIILNLSRNTIDAHMRKIFKKLEANNRVLAAVKAITLGLVHI</sequence>
<keyword evidence="1" id="KW-0805">Transcription regulation</keyword>